<name>A0A3N4HF78_ASCIM</name>
<evidence type="ECO:0000313" key="3">
    <source>
        <dbReference type="Proteomes" id="UP000275078"/>
    </source>
</evidence>
<keyword evidence="3" id="KW-1185">Reference proteome</keyword>
<proteinExistence type="predicted"/>
<protein>
    <submittedName>
        <fullName evidence="2">Uncharacterized protein</fullName>
    </submittedName>
</protein>
<accession>A0A3N4HF78</accession>
<dbReference type="AlphaFoldDB" id="A0A3N4HF78"/>
<dbReference type="Proteomes" id="UP000275078">
    <property type="component" value="Unassembled WGS sequence"/>
</dbReference>
<reference evidence="2 3" key="1">
    <citation type="journal article" date="2018" name="Nat. Ecol. Evol.">
        <title>Pezizomycetes genomes reveal the molecular basis of ectomycorrhizal truffle lifestyle.</title>
        <authorList>
            <person name="Murat C."/>
            <person name="Payen T."/>
            <person name="Noel B."/>
            <person name="Kuo A."/>
            <person name="Morin E."/>
            <person name="Chen J."/>
            <person name="Kohler A."/>
            <person name="Krizsan K."/>
            <person name="Balestrini R."/>
            <person name="Da Silva C."/>
            <person name="Montanini B."/>
            <person name="Hainaut M."/>
            <person name="Levati E."/>
            <person name="Barry K.W."/>
            <person name="Belfiori B."/>
            <person name="Cichocki N."/>
            <person name="Clum A."/>
            <person name="Dockter R.B."/>
            <person name="Fauchery L."/>
            <person name="Guy J."/>
            <person name="Iotti M."/>
            <person name="Le Tacon F."/>
            <person name="Lindquist E.A."/>
            <person name="Lipzen A."/>
            <person name="Malagnac F."/>
            <person name="Mello A."/>
            <person name="Molinier V."/>
            <person name="Miyauchi S."/>
            <person name="Poulain J."/>
            <person name="Riccioni C."/>
            <person name="Rubini A."/>
            <person name="Sitrit Y."/>
            <person name="Splivallo R."/>
            <person name="Traeger S."/>
            <person name="Wang M."/>
            <person name="Zifcakova L."/>
            <person name="Wipf D."/>
            <person name="Zambonelli A."/>
            <person name="Paolocci F."/>
            <person name="Nowrousian M."/>
            <person name="Ottonello S."/>
            <person name="Baldrian P."/>
            <person name="Spatafora J.W."/>
            <person name="Henrissat B."/>
            <person name="Nagy L.G."/>
            <person name="Aury J.M."/>
            <person name="Wincker P."/>
            <person name="Grigoriev I.V."/>
            <person name="Bonfante P."/>
            <person name="Martin F.M."/>
        </authorList>
    </citation>
    <scope>NUCLEOTIDE SEQUENCE [LARGE SCALE GENOMIC DNA]</scope>
    <source>
        <strain evidence="2 3">RN42</strain>
    </source>
</reference>
<gene>
    <name evidence="2" type="ORF">BJ508DRAFT_336751</name>
</gene>
<evidence type="ECO:0000313" key="2">
    <source>
        <dbReference type="EMBL" id="RPA70820.1"/>
    </source>
</evidence>
<dbReference type="EMBL" id="ML120043">
    <property type="protein sequence ID" value="RPA70820.1"/>
    <property type="molecule type" value="Genomic_DNA"/>
</dbReference>
<feature type="region of interest" description="Disordered" evidence="1">
    <location>
        <begin position="140"/>
        <end position="168"/>
    </location>
</feature>
<evidence type="ECO:0000256" key="1">
    <source>
        <dbReference type="SAM" id="MobiDB-lite"/>
    </source>
</evidence>
<organism evidence="2 3">
    <name type="scientific">Ascobolus immersus RN42</name>
    <dbReference type="NCBI Taxonomy" id="1160509"/>
    <lineage>
        <taxon>Eukaryota</taxon>
        <taxon>Fungi</taxon>
        <taxon>Dikarya</taxon>
        <taxon>Ascomycota</taxon>
        <taxon>Pezizomycotina</taxon>
        <taxon>Pezizomycetes</taxon>
        <taxon>Pezizales</taxon>
        <taxon>Ascobolaceae</taxon>
        <taxon>Ascobolus</taxon>
    </lineage>
</organism>
<sequence length="168" mass="18521">MNGQHNGPNNIQLGYKPKQLANLHHKHVEKDEAILEADRRNGTKFVFYMSSRRFGKEKGPTFRGIYTQTAGKVPDVVEGVRMPRSAADIEAMTDHELAVTIRAAGLCSHYPGNGTPFNRYDLCCMLFVIVGVEPSEGFLENAPANPPPSALPQLTKKQAVSQGFPAHY</sequence>